<dbReference type="EMBL" id="CAJNOE010000042">
    <property type="protein sequence ID" value="CAF0795380.1"/>
    <property type="molecule type" value="Genomic_DNA"/>
</dbReference>
<evidence type="ECO:0000313" key="2">
    <source>
        <dbReference type="Proteomes" id="UP000663860"/>
    </source>
</evidence>
<proteinExistence type="predicted"/>
<reference evidence="1" key="1">
    <citation type="submission" date="2021-02" db="EMBL/GenBank/DDBJ databases">
        <authorList>
            <person name="Nowell W R."/>
        </authorList>
    </citation>
    <scope>NUCLEOTIDE SEQUENCE</scope>
</reference>
<evidence type="ECO:0000313" key="1">
    <source>
        <dbReference type="EMBL" id="CAF0795380.1"/>
    </source>
</evidence>
<accession>A0A813S7S7</accession>
<dbReference type="Proteomes" id="UP000663860">
    <property type="component" value="Unassembled WGS sequence"/>
</dbReference>
<comment type="caution">
    <text evidence="1">The sequence shown here is derived from an EMBL/GenBank/DDBJ whole genome shotgun (WGS) entry which is preliminary data.</text>
</comment>
<name>A0A813S7S7_9BILA</name>
<feature type="non-terminal residue" evidence="1">
    <location>
        <position position="1"/>
    </location>
</feature>
<protein>
    <submittedName>
        <fullName evidence="1">Uncharacterized protein</fullName>
    </submittedName>
</protein>
<gene>
    <name evidence="1" type="ORF">IZO911_LOCUS6632</name>
</gene>
<dbReference type="AlphaFoldDB" id="A0A813S7S7"/>
<sequence>TTEDFDSFFRKQFPHVTRYVTPTTEDKNSDQDETAFDI</sequence>
<organism evidence="1 2">
    <name type="scientific">Adineta steineri</name>
    <dbReference type="NCBI Taxonomy" id="433720"/>
    <lineage>
        <taxon>Eukaryota</taxon>
        <taxon>Metazoa</taxon>
        <taxon>Spiralia</taxon>
        <taxon>Gnathifera</taxon>
        <taxon>Rotifera</taxon>
        <taxon>Eurotatoria</taxon>
        <taxon>Bdelloidea</taxon>
        <taxon>Adinetida</taxon>
        <taxon>Adinetidae</taxon>
        <taxon>Adineta</taxon>
    </lineage>
</organism>